<evidence type="ECO:0000259" key="1">
    <source>
        <dbReference type="Pfam" id="PF14947"/>
    </source>
</evidence>
<dbReference type="EMBL" id="LHXV01000038">
    <property type="protein sequence ID" value="KXB00914.1"/>
    <property type="molecule type" value="Genomic_DNA"/>
</dbReference>
<keyword evidence="3" id="KW-1185">Reference proteome</keyword>
<proteinExistence type="predicted"/>
<comment type="caution">
    <text evidence="2">The sequence shown here is derived from an EMBL/GenBank/DDBJ whole genome shotgun (WGS) entry which is preliminary data.</text>
</comment>
<organism evidence="2 3">
    <name type="scientific">candidate division MSBL1 archaeon SCGC-AAA259O05</name>
    <dbReference type="NCBI Taxonomy" id="1698271"/>
    <lineage>
        <taxon>Archaea</taxon>
        <taxon>Methanobacteriati</taxon>
        <taxon>Methanobacteriota</taxon>
        <taxon>candidate division MSBL1</taxon>
    </lineage>
</organism>
<dbReference type="AlphaFoldDB" id="A0A133V3A1"/>
<dbReference type="Proteomes" id="UP000070344">
    <property type="component" value="Unassembled WGS sequence"/>
</dbReference>
<dbReference type="Gene3D" id="1.10.10.10">
    <property type="entry name" value="Winged helix-like DNA-binding domain superfamily/Winged helix DNA-binding domain"/>
    <property type="match status" value="1"/>
</dbReference>
<evidence type="ECO:0000313" key="2">
    <source>
        <dbReference type="EMBL" id="KXB00914.1"/>
    </source>
</evidence>
<protein>
    <recommendedName>
        <fullName evidence="1">ArnR1-like winged helix-turn-helix domain-containing protein</fullName>
    </recommendedName>
</protein>
<accession>A0A133V3A1</accession>
<sequence length="78" mass="8918">MKSGKYRVPILKRVRGRKTPKEISNDLRISISQTSRTLSELLEKELVKCTTPSRKKGRIYRTTEDGENILNTIGGEEI</sequence>
<feature type="domain" description="ArnR1-like winged helix-turn-helix" evidence="1">
    <location>
        <begin position="10"/>
        <end position="73"/>
    </location>
</feature>
<dbReference type="InterPro" id="IPR036390">
    <property type="entry name" value="WH_DNA-bd_sf"/>
</dbReference>
<dbReference type="SUPFAM" id="SSF46785">
    <property type="entry name" value="Winged helix' DNA-binding domain"/>
    <property type="match status" value="1"/>
</dbReference>
<dbReference type="Pfam" id="PF14947">
    <property type="entry name" value="HTH_45"/>
    <property type="match status" value="1"/>
</dbReference>
<dbReference type="InterPro" id="IPR036388">
    <property type="entry name" value="WH-like_DNA-bd_sf"/>
</dbReference>
<evidence type="ECO:0000313" key="3">
    <source>
        <dbReference type="Proteomes" id="UP000070344"/>
    </source>
</evidence>
<name>A0A133V3A1_9EURY</name>
<gene>
    <name evidence="2" type="ORF">AKJ41_03550</name>
</gene>
<reference evidence="2 3" key="1">
    <citation type="journal article" date="2016" name="Sci. Rep.">
        <title>Metabolic traits of an uncultured archaeal lineage -MSBL1- from brine pools of the Red Sea.</title>
        <authorList>
            <person name="Mwirichia R."/>
            <person name="Alam I."/>
            <person name="Rashid M."/>
            <person name="Vinu M."/>
            <person name="Ba-Alawi W."/>
            <person name="Anthony Kamau A."/>
            <person name="Kamanda Ngugi D."/>
            <person name="Goker M."/>
            <person name="Klenk H.P."/>
            <person name="Bajic V."/>
            <person name="Stingl U."/>
        </authorList>
    </citation>
    <scope>NUCLEOTIDE SEQUENCE [LARGE SCALE GENOMIC DNA]</scope>
    <source>
        <strain evidence="2">SCGC-AAA259O05</strain>
    </source>
</reference>
<dbReference type="InterPro" id="IPR038723">
    <property type="entry name" value="ArnR1-like_HTH"/>
</dbReference>